<dbReference type="InterPro" id="IPR036457">
    <property type="entry name" value="PPM-type-like_dom_sf"/>
</dbReference>
<dbReference type="RefSeq" id="WP_378057158.1">
    <property type="nucleotide sequence ID" value="NZ_JBHSIS010000007.1"/>
</dbReference>
<gene>
    <name evidence="2" type="ORF">ACFPCV_17010</name>
</gene>
<evidence type="ECO:0000313" key="2">
    <source>
        <dbReference type="EMBL" id="MFC4855210.1"/>
    </source>
</evidence>
<proteinExistence type="predicted"/>
<accession>A0ABV9S0P9</accession>
<comment type="caution">
    <text evidence="2">The sequence shown here is derived from an EMBL/GenBank/DDBJ whole genome shotgun (WGS) entry which is preliminary data.</text>
</comment>
<evidence type="ECO:0000313" key="3">
    <source>
        <dbReference type="Proteomes" id="UP001595859"/>
    </source>
</evidence>
<evidence type="ECO:0000259" key="1">
    <source>
        <dbReference type="PROSITE" id="PS51746"/>
    </source>
</evidence>
<dbReference type="Proteomes" id="UP001595859">
    <property type="component" value="Unassembled WGS sequence"/>
</dbReference>
<dbReference type="SMART" id="SM00332">
    <property type="entry name" value="PP2Cc"/>
    <property type="match status" value="1"/>
</dbReference>
<dbReference type="SUPFAM" id="SSF81606">
    <property type="entry name" value="PP2C-like"/>
    <property type="match status" value="1"/>
</dbReference>
<dbReference type="EMBL" id="JBHSIS010000007">
    <property type="protein sequence ID" value="MFC4855210.1"/>
    <property type="molecule type" value="Genomic_DNA"/>
</dbReference>
<dbReference type="InterPro" id="IPR001932">
    <property type="entry name" value="PPM-type_phosphatase-like_dom"/>
</dbReference>
<organism evidence="2 3">
    <name type="scientific">Actinophytocola glycyrrhizae</name>
    <dbReference type="NCBI Taxonomy" id="2044873"/>
    <lineage>
        <taxon>Bacteria</taxon>
        <taxon>Bacillati</taxon>
        <taxon>Actinomycetota</taxon>
        <taxon>Actinomycetes</taxon>
        <taxon>Pseudonocardiales</taxon>
        <taxon>Pseudonocardiaceae</taxon>
    </lineage>
</organism>
<keyword evidence="3" id="KW-1185">Reference proteome</keyword>
<dbReference type="Gene3D" id="3.60.40.10">
    <property type="entry name" value="PPM-type phosphatase domain"/>
    <property type="match status" value="1"/>
</dbReference>
<dbReference type="PROSITE" id="PS51746">
    <property type="entry name" value="PPM_2"/>
    <property type="match status" value="1"/>
</dbReference>
<name>A0ABV9S0P9_9PSEU</name>
<protein>
    <submittedName>
        <fullName evidence="2">PP2C family protein-serine/threonine phosphatase</fullName>
        <ecNumber evidence="2">3.1.3.16</ecNumber>
    </submittedName>
</protein>
<sequence length="224" mass="22809">MRPLPAWRTTSAQGPRTVNADAVATSGGVVALADGVGDSADAARAALAAVTAAARVPSAAGPVAALSAAHAALPPEGDCVLVVAQPYSGGYHIGWVGDVRAYAWDGVALWQLTRDHTLAQYFRDHGGQVLPRMEHLVTTSIRTAAATHYGLTTTGAATLLLTTDGVHKILTHELMTDILRTATDPAAALVAAAVSEGTKDNTTAVMLSRAPAPALPTTPLPIAA</sequence>
<feature type="domain" description="PPM-type phosphatase" evidence="1">
    <location>
        <begin position="6"/>
        <end position="209"/>
    </location>
</feature>
<dbReference type="GO" id="GO:0004722">
    <property type="term" value="F:protein serine/threonine phosphatase activity"/>
    <property type="evidence" value="ECO:0007669"/>
    <property type="project" value="UniProtKB-EC"/>
</dbReference>
<reference evidence="3" key="1">
    <citation type="journal article" date="2019" name="Int. J. Syst. Evol. Microbiol.">
        <title>The Global Catalogue of Microorganisms (GCM) 10K type strain sequencing project: providing services to taxonomists for standard genome sequencing and annotation.</title>
        <authorList>
            <consortium name="The Broad Institute Genomics Platform"/>
            <consortium name="The Broad Institute Genome Sequencing Center for Infectious Disease"/>
            <person name="Wu L."/>
            <person name="Ma J."/>
        </authorList>
    </citation>
    <scope>NUCLEOTIDE SEQUENCE [LARGE SCALE GENOMIC DNA]</scope>
    <source>
        <strain evidence="3">ZS-22-S1</strain>
    </source>
</reference>
<keyword evidence="2" id="KW-0378">Hydrolase</keyword>
<dbReference type="EC" id="3.1.3.16" evidence="2"/>